<dbReference type="Proteomes" id="UP001225906">
    <property type="component" value="Unassembled WGS sequence"/>
</dbReference>
<dbReference type="PANTHER" id="PTHR18964:SF149">
    <property type="entry name" value="BIFUNCTIONAL UDP-N-ACETYLGLUCOSAMINE 2-EPIMERASE_N-ACETYLMANNOSAMINE KINASE"/>
    <property type="match status" value="1"/>
</dbReference>
<evidence type="ECO:0000313" key="3">
    <source>
        <dbReference type="Proteomes" id="UP001225906"/>
    </source>
</evidence>
<dbReference type="Pfam" id="PF00480">
    <property type="entry name" value="ROK"/>
    <property type="match status" value="1"/>
</dbReference>
<dbReference type="Gene3D" id="3.30.420.40">
    <property type="match status" value="2"/>
</dbReference>
<comment type="similarity">
    <text evidence="1">Belongs to the ROK (NagC/XylR) family.</text>
</comment>
<accession>A0ABT9JV95</accession>
<keyword evidence="3" id="KW-1185">Reference proteome</keyword>
<proteinExistence type="inferred from homology"/>
<dbReference type="PANTHER" id="PTHR18964">
    <property type="entry name" value="ROK (REPRESSOR, ORF, KINASE) FAMILY"/>
    <property type="match status" value="1"/>
</dbReference>
<dbReference type="SUPFAM" id="SSF53067">
    <property type="entry name" value="Actin-like ATPase domain"/>
    <property type="match status" value="1"/>
</dbReference>
<dbReference type="EMBL" id="JAVCAP010000022">
    <property type="protein sequence ID" value="MDP8568502.1"/>
    <property type="molecule type" value="Genomic_DNA"/>
</dbReference>
<dbReference type="InterPro" id="IPR000600">
    <property type="entry name" value="ROK"/>
</dbReference>
<protein>
    <submittedName>
        <fullName evidence="2">ROK family protein</fullName>
    </submittedName>
</protein>
<reference evidence="3" key="1">
    <citation type="journal article" date="2019" name="Int. J. Syst. Evol. Microbiol.">
        <title>The Global Catalogue of Microorganisms (GCM) 10K type strain sequencing project: providing services to taxonomists for standard genome sequencing and annotation.</title>
        <authorList>
            <consortium name="The Broad Institute Genomics Platform"/>
            <consortium name="The Broad Institute Genome Sequencing Center for Infectious Disease"/>
            <person name="Wu L."/>
            <person name="Ma J."/>
        </authorList>
    </citation>
    <scope>NUCLEOTIDE SEQUENCE [LARGE SCALE GENOMIC DNA]</scope>
    <source>
        <strain evidence="3">VKM B-3159</strain>
    </source>
</reference>
<sequence length="307" mass="32609">MADNLQRLGLDVGGTNLRLGVFEGLQLLEETRFQASYSEICKQYPAEEAWQTILQVTSESIHNMLDRYPAIHAIGIGFPGFIDPETGILAQSPNLPGLLNVNLGADLSRVLGRLVRVENDANTAAYGEFCQLGQPAGGVLYLGLGTGVGGGLVVDGKVWRGVHGYALEAGHLIVEPGGRLCGCGNRGCVEQYASATAISRSYSEASGQRLSAYDIAQLASQGDEHARKAFALAGDKLAQALATILNIVDVEHVVLGGGVMAAWHWMQAAFEQRLQRDLIPVLRGRILTHISATADHAGMLGAALLAR</sequence>
<organism evidence="2 3">
    <name type="scientific">Methylophilus aquaticus</name>
    <dbReference type="NCBI Taxonomy" id="1971610"/>
    <lineage>
        <taxon>Bacteria</taxon>
        <taxon>Pseudomonadati</taxon>
        <taxon>Pseudomonadota</taxon>
        <taxon>Betaproteobacteria</taxon>
        <taxon>Nitrosomonadales</taxon>
        <taxon>Methylophilaceae</taxon>
        <taxon>Methylophilus</taxon>
    </lineage>
</organism>
<dbReference type="InterPro" id="IPR043129">
    <property type="entry name" value="ATPase_NBD"/>
</dbReference>
<gene>
    <name evidence="2" type="ORF">Q9291_11645</name>
</gene>
<comment type="caution">
    <text evidence="2">The sequence shown here is derived from an EMBL/GenBank/DDBJ whole genome shotgun (WGS) entry which is preliminary data.</text>
</comment>
<evidence type="ECO:0000313" key="2">
    <source>
        <dbReference type="EMBL" id="MDP8568502.1"/>
    </source>
</evidence>
<evidence type="ECO:0000256" key="1">
    <source>
        <dbReference type="ARBA" id="ARBA00006479"/>
    </source>
</evidence>
<dbReference type="RefSeq" id="WP_306390223.1">
    <property type="nucleotide sequence ID" value="NZ_JAVCAP010000022.1"/>
</dbReference>
<name>A0ABT9JV95_9PROT</name>